<evidence type="ECO:0000313" key="1">
    <source>
        <dbReference type="EMBL" id="NDY56554.1"/>
    </source>
</evidence>
<protein>
    <submittedName>
        <fullName evidence="1">Uncharacterized protein</fullName>
    </submittedName>
</protein>
<dbReference type="AlphaFoldDB" id="A0A7K3NK28"/>
<dbReference type="EMBL" id="JAAGRQ010000022">
    <property type="protein sequence ID" value="NDY56554.1"/>
    <property type="molecule type" value="Genomic_DNA"/>
</dbReference>
<proteinExistence type="predicted"/>
<sequence length="139" mass="15999">MFASPKEFLSLHDDSGRTVGVFIGSELWETCKNELLPILNRAANPEPIITQLPREPLKDWEALLEYWDFTYPPAYDLACEHCGASTDDWRADAPRKFWLTAANLGGLASFQCLHCKSRIMKRHFKKHVSMECRPYVDKP</sequence>
<keyword evidence="2" id="KW-1185">Reference proteome</keyword>
<comment type="caution">
    <text evidence="1">The sequence shown here is derived from an EMBL/GenBank/DDBJ whole genome shotgun (WGS) entry which is preliminary data.</text>
</comment>
<gene>
    <name evidence="1" type="ORF">G3N56_07335</name>
</gene>
<reference evidence="1 2" key="1">
    <citation type="submission" date="2020-02" db="EMBL/GenBank/DDBJ databases">
        <title>Comparative genomics of sulfur disproportionating microorganisms.</title>
        <authorList>
            <person name="Ward L.M."/>
            <person name="Bertran E."/>
            <person name="Johnston D.T."/>
        </authorList>
    </citation>
    <scope>NUCLEOTIDE SEQUENCE [LARGE SCALE GENOMIC DNA]</scope>
    <source>
        <strain evidence="1 2">DSM 3696</strain>
    </source>
</reference>
<evidence type="ECO:0000313" key="2">
    <source>
        <dbReference type="Proteomes" id="UP000469724"/>
    </source>
</evidence>
<dbReference type="RefSeq" id="WP_163301605.1">
    <property type="nucleotide sequence ID" value="NZ_JAAGRQ010000022.1"/>
</dbReference>
<dbReference type="Proteomes" id="UP000469724">
    <property type="component" value="Unassembled WGS sequence"/>
</dbReference>
<name>A0A7K3NK28_9BACT</name>
<accession>A0A7K3NK28</accession>
<organism evidence="1 2">
    <name type="scientific">Desulfolutivibrio sulfodismutans</name>
    <dbReference type="NCBI Taxonomy" id="63561"/>
    <lineage>
        <taxon>Bacteria</taxon>
        <taxon>Pseudomonadati</taxon>
        <taxon>Thermodesulfobacteriota</taxon>
        <taxon>Desulfovibrionia</taxon>
        <taxon>Desulfovibrionales</taxon>
        <taxon>Desulfovibrionaceae</taxon>
        <taxon>Desulfolutivibrio</taxon>
    </lineage>
</organism>